<keyword evidence="3" id="KW-1185">Reference proteome</keyword>
<accession>A0A834IR76</accession>
<reference evidence="2" key="1">
    <citation type="submission" date="2020-08" db="EMBL/GenBank/DDBJ databases">
        <title>Genome sequencing and assembly of the red palm weevil Rhynchophorus ferrugineus.</title>
        <authorList>
            <person name="Dias G.B."/>
            <person name="Bergman C.M."/>
            <person name="Manee M."/>
        </authorList>
    </citation>
    <scope>NUCLEOTIDE SEQUENCE</scope>
    <source>
        <strain evidence="2">AA-2017</strain>
        <tissue evidence="2">Whole larva</tissue>
    </source>
</reference>
<sequence length="90" mass="10537">MTRDFKSLQQKRKSAPGKKNHLRHRRDSPHHQRVNLQRGLHLPHYGEGNISKFHPGETTNSTARQEFTVNEKSEQFKPSFPTEITQDYAN</sequence>
<name>A0A834IR76_RHYFE</name>
<organism evidence="2 3">
    <name type="scientific">Rhynchophorus ferrugineus</name>
    <name type="common">Red palm weevil</name>
    <name type="synonym">Curculio ferrugineus</name>
    <dbReference type="NCBI Taxonomy" id="354439"/>
    <lineage>
        <taxon>Eukaryota</taxon>
        <taxon>Metazoa</taxon>
        <taxon>Ecdysozoa</taxon>
        <taxon>Arthropoda</taxon>
        <taxon>Hexapoda</taxon>
        <taxon>Insecta</taxon>
        <taxon>Pterygota</taxon>
        <taxon>Neoptera</taxon>
        <taxon>Endopterygota</taxon>
        <taxon>Coleoptera</taxon>
        <taxon>Polyphaga</taxon>
        <taxon>Cucujiformia</taxon>
        <taxon>Curculionidae</taxon>
        <taxon>Dryophthorinae</taxon>
        <taxon>Rhynchophorus</taxon>
    </lineage>
</organism>
<dbReference type="Proteomes" id="UP000625711">
    <property type="component" value="Unassembled WGS sequence"/>
</dbReference>
<comment type="caution">
    <text evidence="2">The sequence shown here is derived from an EMBL/GenBank/DDBJ whole genome shotgun (WGS) entry which is preliminary data.</text>
</comment>
<feature type="compositionally biased region" description="Polar residues" evidence="1">
    <location>
        <begin position="57"/>
        <end position="68"/>
    </location>
</feature>
<feature type="region of interest" description="Disordered" evidence="1">
    <location>
        <begin position="1"/>
        <end position="90"/>
    </location>
</feature>
<protein>
    <submittedName>
        <fullName evidence="2">Uncharacterized protein</fullName>
    </submittedName>
</protein>
<gene>
    <name evidence="2" type="ORF">GWI33_021582</name>
</gene>
<dbReference type="AlphaFoldDB" id="A0A834IR76"/>
<dbReference type="EMBL" id="JAACXV010000069">
    <property type="protein sequence ID" value="KAF7284825.1"/>
    <property type="molecule type" value="Genomic_DNA"/>
</dbReference>
<evidence type="ECO:0000313" key="2">
    <source>
        <dbReference type="EMBL" id="KAF7284825.1"/>
    </source>
</evidence>
<evidence type="ECO:0000256" key="1">
    <source>
        <dbReference type="SAM" id="MobiDB-lite"/>
    </source>
</evidence>
<feature type="compositionally biased region" description="Basic residues" evidence="1">
    <location>
        <begin position="9"/>
        <end position="33"/>
    </location>
</feature>
<proteinExistence type="predicted"/>
<evidence type="ECO:0000313" key="3">
    <source>
        <dbReference type="Proteomes" id="UP000625711"/>
    </source>
</evidence>